<name>A0A1E5FXP7_VIBSP</name>
<comment type="caution">
    <text evidence="1">The sequence shown here is derived from an EMBL/GenBank/DDBJ whole genome shotgun (WGS) entry which is preliminary data.</text>
</comment>
<organism evidence="1 2">
    <name type="scientific">Vibrio splendidus 12E03</name>
    <dbReference type="NCBI Taxonomy" id="1191305"/>
    <lineage>
        <taxon>Bacteria</taxon>
        <taxon>Pseudomonadati</taxon>
        <taxon>Pseudomonadota</taxon>
        <taxon>Gammaproteobacteria</taxon>
        <taxon>Vibrionales</taxon>
        <taxon>Vibrionaceae</taxon>
        <taxon>Vibrio</taxon>
    </lineage>
</organism>
<protein>
    <submittedName>
        <fullName evidence="1">Uncharacterized protein</fullName>
    </submittedName>
</protein>
<dbReference type="AlphaFoldDB" id="A0A1E5FXP7"/>
<sequence length="67" mass="7751">MSQKRKDMKRGDTTVRVNEDRKMKLQRGAIKVGNQTGQLLKISDIVNHLIDNYSEEAIQDLIHKKTD</sequence>
<accession>A0A1E5FXP7</accession>
<dbReference type="OrthoDB" id="6460017at2"/>
<gene>
    <name evidence="1" type="ORF">A142_14435</name>
</gene>
<dbReference type="EMBL" id="AJZD02000010">
    <property type="protein sequence ID" value="OEF95281.1"/>
    <property type="molecule type" value="Genomic_DNA"/>
</dbReference>
<proteinExistence type="predicted"/>
<evidence type="ECO:0000313" key="2">
    <source>
        <dbReference type="Proteomes" id="UP000094802"/>
    </source>
</evidence>
<evidence type="ECO:0000313" key="1">
    <source>
        <dbReference type="EMBL" id="OEF95281.1"/>
    </source>
</evidence>
<reference evidence="1 2" key="1">
    <citation type="journal article" date="2012" name="Science">
        <title>Ecological populations of bacteria act as socially cohesive units of antibiotic production and resistance.</title>
        <authorList>
            <person name="Cordero O.X."/>
            <person name="Wildschutte H."/>
            <person name="Kirkup B."/>
            <person name="Proehl S."/>
            <person name="Ngo L."/>
            <person name="Hussain F."/>
            <person name="Le Roux F."/>
            <person name="Mincer T."/>
            <person name="Polz M.F."/>
        </authorList>
    </citation>
    <scope>NUCLEOTIDE SEQUENCE [LARGE SCALE GENOMIC DNA]</scope>
    <source>
        <strain evidence="1 2">12E03</strain>
    </source>
</reference>
<dbReference type="Proteomes" id="UP000094802">
    <property type="component" value="Unassembled WGS sequence"/>
</dbReference>